<keyword evidence="2" id="KW-0472">Membrane</keyword>
<keyword evidence="2" id="KW-0812">Transmembrane</keyword>
<evidence type="ECO:0008006" key="5">
    <source>
        <dbReference type="Google" id="ProtNLM"/>
    </source>
</evidence>
<evidence type="ECO:0000256" key="2">
    <source>
        <dbReference type="SAM" id="Phobius"/>
    </source>
</evidence>
<reference evidence="3 4" key="1">
    <citation type="submission" date="2016-07" db="EMBL/GenBank/DDBJ databases">
        <title>Characterization of isolates of Eisenbergiella tayi derived from blood cultures, using whole genome sequencing.</title>
        <authorList>
            <person name="Burdz T."/>
            <person name="Wiebe D."/>
            <person name="Huynh C."/>
            <person name="Bernard K."/>
        </authorList>
    </citation>
    <scope>NUCLEOTIDE SEQUENCE [LARGE SCALE GENOMIC DNA]</scope>
    <source>
        <strain evidence="3 4">NML 120489</strain>
    </source>
</reference>
<dbReference type="InterPro" id="IPR010787">
    <property type="entry name" value="DUF1385"/>
</dbReference>
<dbReference type="RefSeq" id="WP_069155411.1">
    <property type="nucleotide sequence ID" value="NZ_DBFYTC010000043.1"/>
</dbReference>
<evidence type="ECO:0000313" key="3">
    <source>
        <dbReference type="EMBL" id="ODM12433.1"/>
    </source>
</evidence>
<accession>A0A1E3AUN8</accession>
<dbReference type="GeneID" id="93304942"/>
<evidence type="ECO:0000256" key="1">
    <source>
        <dbReference type="SAM" id="MobiDB-lite"/>
    </source>
</evidence>
<evidence type="ECO:0000313" key="4">
    <source>
        <dbReference type="Proteomes" id="UP000095003"/>
    </source>
</evidence>
<feature type="transmembrane region" description="Helical" evidence="2">
    <location>
        <begin position="147"/>
        <end position="169"/>
    </location>
</feature>
<gene>
    <name evidence="3" type="ORF">BEH84_00147</name>
</gene>
<feature type="transmembrane region" description="Helical" evidence="2">
    <location>
        <begin position="212"/>
        <end position="231"/>
    </location>
</feature>
<proteinExistence type="predicted"/>
<name>A0A1E3AUN8_9FIRM</name>
<feature type="compositionally biased region" description="Acidic residues" evidence="1">
    <location>
        <begin position="332"/>
        <end position="345"/>
    </location>
</feature>
<dbReference type="EMBL" id="MCGI01000001">
    <property type="protein sequence ID" value="ODM12433.1"/>
    <property type="molecule type" value="Genomic_DNA"/>
</dbReference>
<dbReference type="Proteomes" id="UP000095003">
    <property type="component" value="Unassembled WGS sequence"/>
</dbReference>
<feature type="region of interest" description="Disordered" evidence="1">
    <location>
        <begin position="332"/>
        <end position="351"/>
    </location>
</feature>
<feature type="transmembrane region" description="Helical" evidence="2">
    <location>
        <begin position="237"/>
        <end position="258"/>
    </location>
</feature>
<protein>
    <recommendedName>
        <fullName evidence="5">DUF1385 domain-containing protein</fullName>
    </recommendedName>
</protein>
<feature type="transmembrane region" description="Helical" evidence="2">
    <location>
        <begin position="111"/>
        <end position="135"/>
    </location>
</feature>
<dbReference type="PATRIC" id="fig|1432052.3.peg.147"/>
<dbReference type="PANTHER" id="PTHR42867:SF1">
    <property type="entry name" value="MEMBRANE PROTEIN-RELATED"/>
    <property type="match status" value="1"/>
</dbReference>
<dbReference type="Pfam" id="PF07136">
    <property type="entry name" value="DUF1385"/>
    <property type="match status" value="1"/>
</dbReference>
<keyword evidence="2" id="KW-1133">Transmembrane helix</keyword>
<organism evidence="3 4">
    <name type="scientific">Eisenbergiella tayi</name>
    <dbReference type="NCBI Taxonomy" id="1432052"/>
    <lineage>
        <taxon>Bacteria</taxon>
        <taxon>Bacillati</taxon>
        <taxon>Bacillota</taxon>
        <taxon>Clostridia</taxon>
        <taxon>Lachnospirales</taxon>
        <taxon>Lachnospiraceae</taxon>
        <taxon>Eisenbergiella</taxon>
    </lineage>
</organism>
<dbReference type="AlphaFoldDB" id="A0A1E3AUN8"/>
<comment type="caution">
    <text evidence="3">The sequence shown here is derived from an EMBL/GenBank/DDBJ whole genome shotgun (WGS) entry which is preliminary data.</text>
</comment>
<dbReference type="PANTHER" id="PTHR42867">
    <property type="entry name" value="MEMBRANE PROTEIN-RELATED"/>
    <property type="match status" value="1"/>
</dbReference>
<sequence>MSKKNCGHYSGIGGQAVLEGVMMKNKDEYAVSVRKPDGNIETKKEKYTGILSGSKLTKLPFIRGVFNFIDSLVLGMQTLTYSASFYEEEDAKETKTDQMLDKVSKGNGEKLLMGLTVAFSIVLAVAIFIALPYGISLLFHSYIRNASLLAILEGIVRLAIFLSYVALIAGMKDIRRVYQYHGAEHKCINCLEKGRPLTVKDAMRSSRLHKRCGTSFLLFVMLISIILFMFIRVENPGLRLVVRILLIPVIAGISYEIIRLAGRSDNIFINLISKPGMWLQKLTTREPDESMIEVAIASVEAVFDWKAYLKEEFGYEVDESWMDDGGRTETALEEDGMAEVDETETGEPILQ</sequence>